<dbReference type="Gene3D" id="1.20.920.50">
    <property type="match status" value="1"/>
</dbReference>
<dbReference type="InterPro" id="IPR053723">
    <property type="entry name" value="Secretoglobin_Domain_sf"/>
</dbReference>
<comment type="subcellular location">
    <subcellularLocation>
        <location evidence="1">Secreted</location>
    </subcellularLocation>
</comment>
<protein>
    <submittedName>
        <fullName evidence="6">ABPBG21</fullName>
    </submittedName>
    <submittedName>
        <fullName evidence="7">Secretoglobin, family 2B, member 21</fullName>
    </submittedName>
</protein>
<dbReference type="InterPro" id="IPR015332">
    <property type="entry name" value="CH2-like"/>
</dbReference>
<evidence type="ECO:0000313" key="6">
    <source>
        <dbReference type="EMBL" id="AIQ80438.1"/>
    </source>
</evidence>
<accession>A0A087WQA9</accession>
<dbReference type="AGR" id="MGI:3648283"/>
<reference evidence="6" key="3">
    <citation type="journal article" date="2014" name="Biochem. Soc. Trans.">
        <title>Selection shaped the evolution of mouse androgen-binding protein (ABP) function and promoted the duplication of Abp genes.</title>
        <authorList>
            <person name="Karn R.C."/>
            <person name="Laukaitis C.M."/>
        </authorList>
    </citation>
    <scope>NUCLEOTIDE SEQUENCE</scope>
    <source>
        <strain evidence="6">C57BL/6</strain>
    </source>
</reference>
<dbReference type="VEuPathDB" id="HostDB:ENSMUSG00000099900"/>
<dbReference type="Ensembl" id="ENSMUST00000185407.2">
    <property type="protein sequence ID" value="ENSMUSP00000140117.2"/>
    <property type="gene ID" value="ENSMUSG00000099900.2"/>
</dbReference>
<dbReference type="eggNOG" id="ENOG502RU0W">
    <property type="taxonomic scope" value="Eukaryota"/>
</dbReference>
<dbReference type="GeneTree" id="ENSGT00900000141269"/>
<dbReference type="AlphaFoldDB" id="A0A087WQA9"/>
<keyword evidence="9" id="KW-1185">Reference proteome</keyword>
<reference evidence="7" key="2">
    <citation type="journal article" date="2011" name="PLoS Biol.">
        <title>Modernizing reference genome assemblies.</title>
        <authorList>
            <person name="Church D.M."/>
            <person name="Schneider V.A."/>
            <person name="Graves T."/>
            <person name="Auger K."/>
            <person name="Cunningham F."/>
            <person name="Bouk N."/>
            <person name="Chen H.C."/>
            <person name="Agarwala R."/>
            <person name="McLaren W.M."/>
            <person name="Ritchie G.R."/>
            <person name="Albracht D."/>
            <person name="Kremitzki M."/>
            <person name="Rock S."/>
            <person name="Kotkiewicz H."/>
            <person name="Kremitzki C."/>
            <person name="Wollam A."/>
            <person name="Trani L."/>
            <person name="Fulton L."/>
            <person name="Fulton R."/>
            <person name="Matthews L."/>
            <person name="Whitehead S."/>
            <person name="Chow W."/>
            <person name="Torrance J."/>
            <person name="Dunn M."/>
            <person name="Harden G."/>
            <person name="Threadgold G."/>
            <person name="Wood J."/>
            <person name="Collins J."/>
            <person name="Heath P."/>
            <person name="Griffiths G."/>
            <person name="Pelan S."/>
            <person name="Grafham D."/>
            <person name="Eichler E.E."/>
            <person name="Weinstock G."/>
            <person name="Mardis E.R."/>
            <person name="Wilson R.K."/>
            <person name="Howe K."/>
            <person name="Flicek P."/>
            <person name="Hubbard T."/>
        </authorList>
    </citation>
    <scope>NUCLEOTIDE SEQUENCE [LARGE SCALE GENOMIC DNA]</scope>
    <source>
        <strain evidence="7">C57BL/6J</strain>
    </source>
</reference>
<sequence>MKGTLLLLGLLVTGELSFQTTEACVPFFEGYASVVSGSRVWMYQEFQAFDATAEEKVALEKIQGCYREESLRNILLEPKIMEAMVASPECLSYYSSNNIRCILDLLSKLLGQ</sequence>
<evidence type="ECO:0000256" key="3">
    <source>
        <dbReference type="ARBA" id="ARBA00022525"/>
    </source>
</evidence>
<evidence type="ECO:0000256" key="5">
    <source>
        <dbReference type="SAM" id="SignalP"/>
    </source>
</evidence>
<dbReference type="PaxDb" id="10090-ENSMUSP00000140117"/>
<dbReference type="GO" id="GO:0005615">
    <property type="term" value="C:extracellular space"/>
    <property type="evidence" value="ECO:0007669"/>
    <property type="project" value="InterPro"/>
</dbReference>
<dbReference type="PANTHER" id="PTHR31708">
    <property type="entry name" value="ABPBG26-RELATED"/>
    <property type="match status" value="1"/>
</dbReference>
<reference evidence="6" key="4">
    <citation type="journal article" date="2014" name="PLoS ONE">
        <title>Did androgen-binding protein paralogs undergo neo- and/or Subfunctionalization as the Abp gene region expanded in the mouse genome?</title>
        <authorList>
            <person name="Karn R.C."/>
            <person name="Chung A.G."/>
            <person name="Laukaitis C.M."/>
        </authorList>
    </citation>
    <scope>NUCLEOTIDE SEQUENCE</scope>
    <source>
        <strain evidence="6">C57BL/6</strain>
    </source>
</reference>
<evidence type="ECO:0000313" key="8">
    <source>
        <dbReference type="MGI" id="MGI:3648283"/>
    </source>
</evidence>
<dbReference type="PROSITE" id="PS51311">
    <property type="entry name" value="SCGB"/>
    <property type="match status" value="1"/>
</dbReference>
<reference evidence="7 9" key="1">
    <citation type="journal article" date="2009" name="PLoS Biol.">
        <title>Lineage-specific biology revealed by a finished genome assembly of the mouse.</title>
        <authorList>
            <consortium name="Mouse Genome Sequencing Consortium"/>
            <person name="Church D.M."/>
            <person name="Goodstadt L."/>
            <person name="Hillier L.W."/>
            <person name="Zody M.C."/>
            <person name="Goldstein S."/>
            <person name="She X."/>
            <person name="Bult C.J."/>
            <person name="Agarwala R."/>
            <person name="Cherry J.L."/>
            <person name="DiCuccio M."/>
            <person name="Hlavina W."/>
            <person name="Kapustin Y."/>
            <person name="Meric P."/>
            <person name="Maglott D."/>
            <person name="Birtle Z."/>
            <person name="Marques A.C."/>
            <person name="Graves T."/>
            <person name="Zhou S."/>
            <person name="Teague B."/>
            <person name="Potamousis K."/>
            <person name="Churas C."/>
            <person name="Place M."/>
            <person name="Herschleb J."/>
            <person name="Runnheim R."/>
            <person name="Forrest D."/>
            <person name="Amos-Landgraf J."/>
            <person name="Schwartz D.C."/>
            <person name="Cheng Z."/>
            <person name="Lindblad-Toh K."/>
            <person name="Eichler E.E."/>
            <person name="Ponting C.P."/>
        </authorList>
    </citation>
    <scope>NUCLEOTIDE SEQUENCE [LARGE SCALE GENOMIC DNA]</scope>
    <source>
        <strain evidence="7 9">C57BL/6J</strain>
    </source>
</reference>
<keyword evidence="3" id="KW-0964">Secreted</keyword>
<dbReference type="Proteomes" id="UP000000589">
    <property type="component" value="Chromosome 7"/>
</dbReference>
<dbReference type="KEGG" id="mmu:626970"/>
<dbReference type="MGI" id="MGI:3648283">
    <property type="gene designation" value="Scgb2b21"/>
</dbReference>
<dbReference type="BioGRID-ORCS" id="626970">
    <property type="hits" value="0 hits in 12 CRISPR screens"/>
</dbReference>
<keyword evidence="4 5" id="KW-0732">Signal</keyword>
<evidence type="ECO:0000256" key="2">
    <source>
        <dbReference type="ARBA" id="ARBA00008650"/>
    </source>
</evidence>
<dbReference type="OrthoDB" id="9591489at2759"/>
<dbReference type="InterPro" id="IPR016126">
    <property type="entry name" value="Secretoglobin"/>
</dbReference>
<dbReference type="HOGENOM" id="CLU_169363_0_0_1"/>
<name>A0A087WQA9_MOUSE</name>
<evidence type="ECO:0000313" key="7">
    <source>
        <dbReference type="Ensembl" id="ENSMUSP00000140117.2"/>
    </source>
</evidence>
<feature type="chain" id="PRO_5015029548" evidence="5">
    <location>
        <begin position="24"/>
        <end position="112"/>
    </location>
</feature>
<dbReference type="SUPFAM" id="SSF48201">
    <property type="entry name" value="Uteroglobin-like"/>
    <property type="match status" value="1"/>
</dbReference>
<organism evidence="7 9">
    <name type="scientific">Mus musculus</name>
    <name type="common">Mouse</name>
    <dbReference type="NCBI Taxonomy" id="10090"/>
    <lineage>
        <taxon>Eukaryota</taxon>
        <taxon>Metazoa</taxon>
        <taxon>Chordata</taxon>
        <taxon>Craniata</taxon>
        <taxon>Vertebrata</taxon>
        <taxon>Euteleostomi</taxon>
        <taxon>Mammalia</taxon>
        <taxon>Eutheria</taxon>
        <taxon>Euarchontoglires</taxon>
        <taxon>Glires</taxon>
        <taxon>Rodentia</taxon>
        <taxon>Myomorpha</taxon>
        <taxon>Muroidea</taxon>
        <taxon>Muridae</taxon>
        <taxon>Murinae</taxon>
        <taxon>Mus</taxon>
        <taxon>Mus</taxon>
    </lineage>
</organism>
<dbReference type="CTD" id="626970"/>
<dbReference type="PANTHER" id="PTHR31708:SF1">
    <property type="entry name" value="ABPBG11-RELATED"/>
    <property type="match status" value="1"/>
</dbReference>
<dbReference type="GeneID" id="626970"/>
<reference evidence="7" key="5">
    <citation type="submission" date="2025-05" db="UniProtKB">
        <authorList>
            <consortium name="Ensembl"/>
        </authorList>
    </citation>
    <scope>IDENTIFICATION</scope>
    <source>
        <strain evidence="7">C57BL/6J</strain>
    </source>
</reference>
<evidence type="ECO:0000256" key="4">
    <source>
        <dbReference type="ARBA" id="ARBA00022729"/>
    </source>
</evidence>
<dbReference type="Pfam" id="PF09252">
    <property type="entry name" value="Feld-I_B"/>
    <property type="match status" value="1"/>
</dbReference>
<dbReference type="EMBL" id="KM014065">
    <property type="protein sequence ID" value="AIQ80438.1"/>
    <property type="molecule type" value="Genomic_DNA"/>
</dbReference>
<proteinExistence type="inferred from homology"/>
<evidence type="ECO:0000256" key="1">
    <source>
        <dbReference type="ARBA" id="ARBA00004613"/>
    </source>
</evidence>
<feature type="signal peptide" evidence="5">
    <location>
        <begin position="1"/>
        <end position="23"/>
    </location>
</feature>
<gene>
    <name evidence="7 8" type="primary">Scgb2b21</name>
    <name evidence="6" type="synonym">Abpbg21</name>
</gene>
<evidence type="ECO:0000313" key="9">
    <source>
        <dbReference type="Proteomes" id="UP000000589"/>
    </source>
</evidence>
<dbReference type="CDD" id="cd00633">
    <property type="entry name" value="Secretoglobin"/>
    <property type="match status" value="1"/>
</dbReference>
<dbReference type="InterPro" id="IPR035960">
    <property type="entry name" value="Secretoglobin_sf"/>
</dbReference>
<dbReference type="RefSeq" id="NP_001297544.1">
    <property type="nucleotide sequence ID" value="NM_001310615.1"/>
</dbReference>
<comment type="similarity">
    <text evidence="2">Belongs to the secretoglobin family.</text>
</comment>
<dbReference type="SMR" id="A0A087WQA9"/>